<dbReference type="RefSeq" id="WP_175049197.1">
    <property type="nucleotide sequence ID" value="NZ_CADIKC010000001.1"/>
</dbReference>
<gene>
    <name evidence="1" type="ORF">LMG24238_00868</name>
</gene>
<organism evidence="1 2">
    <name type="scientific">Paraburkholderia sediminicola</name>
    <dbReference type="NCBI Taxonomy" id="458836"/>
    <lineage>
        <taxon>Bacteria</taxon>
        <taxon>Pseudomonadati</taxon>
        <taxon>Pseudomonadota</taxon>
        <taxon>Betaproteobacteria</taxon>
        <taxon>Burkholderiales</taxon>
        <taxon>Burkholderiaceae</taxon>
        <taxon>Paraburkholderia</taxon>
    </lineage>
</organism>
<dbReference type="EMBL" id="CADIKC010000001">
    <property type="protein sequence ID" value="CAB3647436.1"/>
    <property type="molecule type" value="Genomic_DNA"/>
</dbReference>
<dbReference type="Proteomes" id="UP000494255">
    <property type="component" value="Unassembled WGS sequence"/>
</dbReference>
<proteinExistence type="predicted"/>
<dbReference type="GeneID" id="97039522"/>
<reference evidence="1 2" key="1">
    <citation type="submission" date="2020-04" db="EMBL/GenBank/DDBJ databases">
        <authorList>
            <person name="De Canck E."/>
        </authorList>
    </citation>
    <scope>NUCLEOTIDE SEQUENCE [LARGE SCALE GENOMIC DNA]</scope>
    <source>
        <strain evidence="1 2">LMG 24238</strain>
    </source>
</reference>
<protein>
    <submittedName>
        <fullName evidence="1">Uncharacterized protein</fullName>
    </submittedName>
</protein>
<sequence length="206" mass="22643">MTDIPLFKLLFEASPTEGIIALENGLKRSNPRAWAAWQTLQHQQIRAAIEDQVAHGSDPKLGTVLAAVWSDVANVRAAINPALTPAGVSRTVTLVKHEFEWANKPVLTINVDGVSAVRVEFELAMSLGIEAATLTIRDARIHRIEMGRFRIEAKLLCDGKALWSRPLKEGRLPGAIESDAGIPLRHTRYDETSFGNQRRGPTTGHI</sequence>
<evidence type="ECO:0000313" key="1">
    <source>
        <dbReference type="EMBL" id="CAB3647436.1"/>
    </source>
</evidence>
<keyword evidence="2" id="KW-1185">Reference proteome</keyword>
<accession>A0A6J4ZZB5</accession>
<dbReference type="AlphaFoldDB" id="A0A6J4ZZB5"/>
<name>A0A6J4ZZB5_9BURK</name>
<evidence type="ECO:0000313" key="2">
    <source>
        <dbReference type="Proteomes" id="UP000494255"/>
    </source>
</evidence>